<sequence>MTDRNASVEEISTKEGMGIFERYLSVWVALCIVAGVALGQLLPVVPETLSQWEYAQVSIPVAILIWAMIYPMMVQIDFSAILGVRREPKGLAITTSVNWLIKPFTMFAIAWFFFMVVYAAWIPEDLGREYLAGAILLGAAPCTAMVFVWSYLTRGDAAYTLVQVAVNDIIMLFAFAPIVVLLLGVSNIHVPWDTVALSVLLYIVIPFVAGYLTRIWLIRKKGIEWFDNVFMKRLGPVTPIGLLVTLVLLFAFQGERILENPGHIVLIAIPLIIQTFLVFYIAYYWAKAWRVRHAVAAPGAMIGASNFFELAVAAAIAMFGLQSGAALVTVVGVLVEVPLMLALVRIANRTRHWFPADTEARSA</sequence>
<dbReference type="PATRIC" id="fig|106634.4.peg.1582"/>
<evidence type="ECO:0000313" key="10">
    <source>
        <dbReference type="EMBL" id="AKJ95258.1"/>
    </source>
</evidence>
<evidence type="ECO:0000256" key="6">
    <source>
        <dbReference type="ARBA" id="ARBA00022989"/>
    </source>
</evidence>
<keyword evidence="11" id="KW-1185">Reference proteome</keyword>
<evidence type="ECO:0000256" key="7">
    <source>
        <dbReference type="ARBA" id="ARBA00023136"/>
    </source>
</evidence>
<evidence type="ECO:0000256" key="8">
    <source>
        <dbReference type="PIRNR" id="PIRNR005508"/>
    </source>
</evidence>
<feature type="transmembrane region" description="Helical" evidence="9">
    <location>
        <begin position="133"/>
        <end position="152"/>
    </location>
</feature>
<keyword evidence="3 8" id="KW-0813">Transport</keyword>
<name>A0A0G3G227_9GAMM</name>
<evidence type="ECO:0000256" key="9">
    <source>
        <dbReference type="SAM" id="Phobius"/>
    </source>
</evidence>
<dbReference type="OrthoDB" id="5290400at2"/>
<dbReference type="PANTHER" id="PTHR43057:SF1">
    <property type="entry name" value="ARSENICAL-RESISTANCE PROTEIN 3"/>
    <property type="match status" value="1"/>
</dbReference>
<keyword evidence="7 8" id="KW-0472">Membrane</keyword>
<dbReference type="GO" id="GO:0015297">
    <property type="term" value="F:antiporter activity"/>
    <property type="evidence" value="ECO:0007669"/>
    <property type="project" value="UniProtKB-UniRule"/>
</dbReference>
<comment type="similarity">
    <text evidence="2 8">Belongs to the arsenical resistance-3 (ACR3) (TC 2.A.59) family.</text>
</comment>
<feature type="transmembrane region" description="Helical" evidence="9">
    <location>
        <begin position="234"/>
        <end position="252"/>
    </location>
</feature>
<evidence type="ECO:0000256" key="2">
    <source>
        <dbReference type="ARBA" id="ARBA00010110"/>
    </source>
</evidence>
<gene>
    <name evidence="10" type="ORF">TVD_07750</name>
</gene>
<dbReference type="PANTHER" id="PTHR43057">
    <property type="entry name" value="ARSENITE EFFLUX TRANSPORTER"/>
    <property type="match status" value="1"/>
</dbReference>
<dbReference type="InterPro" id="IPR002657">
    <property type="entry name" value="BilAc:Na_symport/Acr3"/>
</dbReference>
<keyword evidence="4 8" id="KW-1003">Cell membrane</keyword>
<dbReference type="EMBL" id="CP011367">
    <property type="protein sequence ID" value="AKJ95258.1"/>
    <property type="molecule type" value="Genomic_DNA"/>
</dbReference>
<dbReference type="InterPro" id="IPR038770">
    <property type="entry name" value="Na+/solute_symporter_sf"/>
</dbReference>
<keyword evidence="5 8" id="KW-0812">Transmembrane</keyword>
<feature type="transmembrane region" description="Helical" evidence="9">
    <location>
        <begin position="99"/>
        <end position="121"/>
    </location>
</feature>
<dbReference type="AlphaFoldDB" id="A0A0G3G227"/>
<keyword evidence="6 8" id="KW-1133">Transmembrane helix</keyword>
<dbReference type="KEGG" id="tvr:TVD_07750"/>
<accession>A0A0G3G227</accession>
<dbReference type="GO" id="GO:0015104">
    <property type="term" value="F:antimonite transmembrane transporter activity"/>
    <property type="evidence" value="ECO:0007669"/>
    <property type="project" value="TreeGrafter"/>
</dbReference>
<evidence type="ECO:0000256" key="3">
    <source>
        <dbReference type="ARBA" id="ARBA00022448"/>
    </source>
</evidence>
<reference evidence="10 11" key="1">
    <citation type="submission" date="2015-04" db="EMBL/GenBank/DDBJ databases">
        <title>Complete Sequence for the Genome of the Thioalkalivibrio versutus D301.</title>
        <authorList>
            <person name="Mu T."/>
            <person name="Zhou J."/>
            <person name="Xu X."/>
        </authorList>
    </citation>
    <scope>NUCLEOTIDE SEQUENCE [LARGE SCALE GENOMIC DNA]</scope>
    <source>
        <strain evidence="10 11">D301</strain>
    </source>
</reference>
<feature type="transmembrane region" description="Helical" evidence="9">
    <location>
        <begin position="325"/>
        <end position="344"/>
    </location>
</feature>
<dbReference type="Gene3D" id="1.20.1530.20">
    <property type="match status" value="1"/>
</dbReference>
<feature type="transmembrane region" description="Helical" evidence="9">
    <location>
        <begin position="295"/>
        <end position="319"/>
    </location>
</feature>
<dbReference type="InterPro" id="IPR004706">
    <property type="entry name" value="Arsenical-R_Acr3"/>
</dbReference>
<comment type="subcellular location">
    <subcellularLocation>
        <location evidence="1 8">Cell membrane</location>
        <topology evidence="1 8">Multi-pass membrane protein</topology>
    </subcellularLocation>
</comment>
<dbReference type="Proteomes" id="UP000064201">
    <property type="component" value="Chromosome"/>
</dbReference>
<evidence type="ECO:0000256" key="1">
    <source>
        <dbReference type="ARBA" id="ARBA00004651"/>
    </source>
</evidence>
<dbReference type="RefSeq" id="WP_047251269.1">
    <property type="nucleotide sequence ID" value="NZ_CP011367.1"/>
</dbReference>
<evidence type="ECO:0000313" key="11">
    <source>
        <dbReference type="Proteomes" id="UP000064201"/>
    </source>
</evidence>
<protein>
    <submittedName>
        <fullName evidence="10">Arsenic transporter</fullName>
    </submittedName>
</protein>
<dbReference type="PIRSF" id="PIRSF005508">
    <property type="entry name" value="Acr3"/>
    <property type="match status" value="1"/>
</dbReference>
<organism evidence="10 11">
    <name type="scientific">Thioalkalivibrio versutus</name>
    <dbReference type="NCBI Taxonomy" id="106634"/>
    <lineage>
        <taxon>Bacteria</taxon>
        <taxon>Pseudomonadati</taxon>
        <taxon>Pseudomonadota</taxon>
        <taxon>Gammaproteobacteria</taxon>
        <taxon>Chromatiales</taxon>
        <taxon>Ectothiorhodospiraceae</taxon>
        <taxon>Thioalkalivibrio</taxon>
    </lineage>
</organism>
<dbReference type="STRING" id="106634.TVD_07750"/>
<feature type="transmembrane region" description="Helical" evidence="9">
    <location>
        <begin position="24"/>
        <end position="45"/>
    </location>
</feature>
<dbReference type="GO" id="GO:0005886">
    <property type="term" value="C:plasma membrane"/>
    <property type="evidence" value="ECO:0007669"/>
    <property type="project" value="UniProtKB-SubCell"/>
</dbReference>
<feature type="transmembrane region" description="Helical" evidence="9">
    <location>
        <begin position="264"/>
        <end position="283"/>
    </location>
</feature>
<evidence type="ECO:0000256" key="4">
    <source>
        <dbReference type="ARBA" id="ARBA00022475"/>
    </source>
</evidence>
<feature type="transmembrane region" description="Helical" evidence="9">
    <location>
        <begin position="195"/>
        <end position="213"/>
    </location>
</feature>
<feature type="transmembrane region" description="Helical" evidence="9">
    <location>
        <begin position="57"/>
        <end position="78"/>
    </location>
</feature>
<proteinExistence type="inferred from homology"/>
<dbReference type="FunFam" id="1.20.1530.20:FF:000020">
    <property type="entry name" value="Arsenical-resistance membrane protein"/>
    <property type="match status" value="1"/>
</dbReference>
<feature type="transmembrane region" description="Helical" evidence="9">
    <location>
        <begin position="164"/>
        <end position="183"/>
    </location>
</feature>
<evidence type="ECO:0000256" key="5">
    <source>
        <dbReference type="ARBA" id="ARBA00022692"/>
    </source>
</evidence>
<dbReference type="Pfam" id="PF01758">
    <property type="entry name" value="SBF"/>
    <property type="match status" value="1"/>
</dbReference>
<dbReference type="GO" id="GO:0015105">
    <property type="term" value="F:arsenite transmembrane transporter activity"/>
    <property type="evidence" value="ECO:0007669"/>
    <property type="project" value="TreeGrafter"/>
</dbReference>
<dbReference type="NCBIfam" id="TIGR00832">
    <property type="entry name" value="acr3"/>
    <property type="match status" value="1"/>
</dbReference>